<name>A0A1V9XGP8_9ACAR</name>
<protein>
    <recommendedName>
        <fullName evidence="1">FH2 domain-containing protein</fullName>
    </recommendedName>
</protein>
<evidence type="ECO:0000313" key="2">
    <source>
        <dbReference type="EMBL" id="OQR72704.1"/>
    </source>
</evidence>
<dbReference type="SUPFAM" id="SSF101447">
    <property type="entry name" value="Formin homology 2 domain (FH2 domain)"/>
    <property type="match status" value="1"/>
</dbReference>
<dbReference type="SMART" id="SM00498">
    <property type="entry name" value="FH2"/>
    <property type="match status" value="1"/>
</dbReference>
<feature type="domain" description="FH2" evidence="1">
    <location>
        <begin position="1"/>
        <end position="323"/>
    </location>
</feature>
<dbReference type="Gene3D" id="1.20.58.2220">
    <property type="entry name" value="Formin, FH2 domain"/>
    <property type="match status" value="1"/>
</dbReference>
<dbReference type="PANTHER" id="PTHR46345">
    <property type="entry name" value="INVERTED FORMIN-2"/>
    <property type="match status" value="1"/>
</dbReference>
<organism evidence="2 3">
    <name type="scientific">Tropilaelaps mercedesae</name>
    <dbReference type="NCBI Taxonomy" id="418985"/>
    <lineage>
        <taxon>Eukaryota</taxon>
        <taxon>Metazoa</taxon>
        <taxon>Ecdysozoa</taxon>
        <taxon>Arthropoda</taxon>
        <taxon>Chelicerata</taxon>
        <taxon>Arachnida</taxon>
        <taxon>Acari</taxon>
        <taxon>Parasitiformes</taxon>
        <taxon>Mesostigmata</taxon>
        <taxon>Gamasina</taxon>
        <taxon>Dermanyssoidea</taxon>
        <taxon>Laelapidae</taxon>
        <taxon>Tropilaelaps</taxon>
    </lineage>
</organism>
<keyword evidence="3" id="KW-1185">Reference proteome</keyword>
<dbReference type="Pfam" id="PF02181">
    <property type="entry name" value="FH2"/>
    <property type="match status" value="1"/>
</dbReference>
<dbReference type="OrthoDB" id="1104827at2759"/>
<dbReference type="InterPro" id="IPR042201">
    <property type="entry name" value="FH2_Formin_sf"/>
</dbReference>
<dbReference type="Proteomes" id="UP000192247">
    <property type="component" value="Unassembled WGS sequence"/>
</dbReference>
<evidence type="ECO:0000259" key="1">
    <source>
        <dbReference type="PROSITE" id="PS51444"/>
    </source>
</evidence>
<dbReference type="EMBL" id="MNPL01011206">
    <property type="protein sequence ID" value="OQR72704.1"/>
    <property type="molecule type" value="Genomic_DNA"/>
</dbReference>
<gene>
    <name evidence="2" type="ORF">BIW11_03727</name>
</gene>
<proteinExistence type="predicted"/>
<dbReference type="AlphaFoldDB" id="A0A1V9XGP8"/>
<dbReference type="PANTHER" id="PTHR46345:SF8">
    <property type="entry name" value="FORMIN 3, ISOFORM B"/>
    <property type="match status" value="1"/>
</dbReference>
<dbReference type="STRING" id="418985.A0A1V9XGP8"/>
<evidence type="ECO:0000313" key="3">
    <source>
        <dbReference type="Proteomes" id="UP000192247"/>
    </source>
</evidence>
<reference evidence="2 3" key="1">
    <citation type="journal article" date="2017" name="Gigascience">
        <title>Draft genome of the honey bee ectoparasitic mite, Tropilaelaps mercedesae, is shaped by the parasitic life history.</title>
        <authorList>
            <person name="Dong X."/>
            <person name="Armstrong S.D."/>
            <person name="Xia D."/>
            <person name="Makepeace B.L."/>
            <person name="Darby A.C."/>
            <person name="Kadowaki T."/>
        </authorList>
    </citation>
    <scope>NUCLEOTIDE SEQUENCE [LARGE SCALE GENOMIC DNA]</scope>
    <source>
        <strain evidence="2">Wuxi-XJTLU</strain>
    </source>
</reference>
<dbReference type="InterPro" id="IPR015425">
    <property type="entry name" value="FH2_Formin"/>
</dbReference>
<dbReference type="PROSITE" id="PS51444">
    <property type="entry name" value="FH2"/>
    <property type="match status" value="1"/>
</dbReference>
<dbReference type="InParanoid" id="A0A1V9XGP8"/>
<accession>A0A1V9XGP8</accession>
<comment type="caution">
    <text evidence="2">The sequence shown here is derived from an EMBL/GenBank/DDBJ whole genome shotgun (WGS) entry which is preliminary data.</text>
</comment>
<sequence length="323" mass="35672">MPVINKRTIKWDKLPISSVTTGQSNVWTASADDISLEEELKRKVDDQFRLPASVEKPEANKAKIESPLNLRRALAIDVAFRRLGITPEHVVNCLTVGELKPFGTDGLDILASALPSDQEVLEVAAWAQRNKDQGLSPPERLCHALSALTNPTLRLAALRLTKDWPSRLAASKNPVTELTTACKSVLNSRKLTSILHIFLRFGNHINKGSGEGNAVGFRLSNVARVLSTRTTDGRSSFLDVVLTAIKAQRPSLLHLDDELPTLSAAARLDMKAVLDSVTELRNDFTEILGVLQHENLSQFREHMAEFIQVDLPNDLIMNTKPLI</sequence>